<evidence type="ECO:0008006" key="10">
    <source>
        <dbReference type="Google" id="ProtNLM"/>
    </source>
</evidence>
<evidence type="ECO:0000256" key="6">
    <source>
        <dbReference type="PIRSR" id="PIRSR602403-1"/>
    </source>
</evidence>
<protein>
    <recommendedName>
        <fullName evidence="10">Cytochrome P450</fullName>
    </recommendedName>
</protein>
<evidence type="ECO:0000256" key="2">
    <source>
        <dbReference type="ARBA" id="ARBA00010617"/>
    </source>
</evidence>
<dbReference type="EMBL" id="KN834831">
    <property type="protein sequence ID" value="KIK53248.1"/>
    <property type="molecule type" value="Genomic_DNA"/>
</dbReference>
<keyword evidence="9" id="KW-1185">Reference proteome</keyword>
<evidence type="ECO:0000256" key="5">
    <source>
        <dbReference type="ARBA" id="ARBA00023004"/>
    </source>
</evidence>
<evidence type="ECO:0000256" key="4">
    <source>
        <dbReference type="ARBA" id="ARBA00023002"/>
    </source>
</evidence>
<comment type="similarity">
    <text evidence="2">Belongs to the cytochrome P450 family.</text>
</comment>
<dbReference type="GO" id="GO:0005506">
    <property type="term" value="F:iron ion binding"/>
    <property type="evidence" value="ECO:0007669"/>
    <property type="project" value="InterPro"/>
</dbReference>
<feature type="binding site" description="axial binding residue" evidence="6">
    <location>
        <position position="452"/>
    </location>
    <ligand>
        <name>heme</name>
        <dbReference type="ChEBI" id="CHEBI:30413"/>
    </ligand>
    <ligandPart>
        <name>Fe</name>
        <dbReference type="ChEBI" id="CHEBI:18248"/>
    </ligandPart>
</feature>
<comment type="cofactor">
    <cofactor evidence="1 6">
        <name>heme</name>
        <dbReference type="ChEBI" id="CHEBI:30413"/>
    </cofactor>
</comment>
<keyword evidence="6" id="KW-0349">Heme</keyword>
<dbReference type="InterPro" id="IPR001128">
    <property type="entry name" value="Cyt_P450"/>
</dbReference>
<dbReference type="HOGENOM" id="CLU_022195_0_2_1"/>
<dbReference type="OrthoDB" id="1844152at2759"/>
<dbReference type="GO" id="GO:0020037">
    <property type="term" value="F:heme binding"/>
    <property type="evidence" value="ECO:0007669"/>
    <property type="project" value="InterPro"/>
</dbReference>
<sequence>MILDSAEIFLKLFNASLIIICAVYLIVEGRRKLMYYRIPSIGCGNDPLTSLRAAVRFRTDCKMLIQEGYDKFKGGMFKLAMADRWVVMVTGKELVNELWSAPDGKLNFHKAVEETTKSRFSFGAAVTENTYHVGVVRTRLTRNIPDLFPEMLDELACSFNDEFKPSTEWKAYSPIPRIQQIVCRASNRLFVGLPKCRDPSYVQLNIGYTLEAMYARKTLNSYPSLLQSIIGRYITNIAARTKEAVEHLTPIIEERLSILERSSTDYSQLPNDLLTWLIIDTDKKGRNILELCQRVLVVNFGAIHTTTNTFVHLLFYLAANPDWLEILREEVKSATEVDGWTKTAFNKMPKLDSILRECLRIDGVNLWSLIRIAMEDYTFSNGVTVPKGALIAAPTFALHTDGSTVQITGNQPVNVFDPWRYCNSNRKSERLDNQSTTTSWDYLPFGHGKMSCPGRYFAGSELKLMVAHFIENYDVKLEHPGPKPPNVYIGHSCAPNQKARVMVRTRSM</sequence>
<dbReference type="AlphaFoldDB" id="A0A0D0CE40"/>
<reference evidence="8 9" key="1">
    <citation type="submission" date="2014-04" db="EMBL/GenBank/DDBJ databases">
        <title>Evolutionary Origins and Diversification of the Mycorrhizal Mutualists.</title>
        <authorList>
            <consortium name="DOE Joint Genome Institute"/>
            <consortium name="Mycorrhizal Genomics Consortium"/>
            <person name="Kohler A."/>
            <person name="Kuo A."/>
            <person name="Nagy L.G."/>
            <person name="Floudas D."/>
            <person name="Copeland A."/>
            <person name="Barry K.W."/>
            <person name="Cichocki N."/>
            <person name="Veneault-Fourrey C."/>
            <person name="LaButti K."/>
            <person name="Lindquist E.A."/>
            <person name="Lipzen A."/>
            <person name="Lundell T."/>
            <person name="Morin E."/>
            <person name="Murat C."/>
            <person name="Riley R."/>
            <person name="Ohm R."/>
            <person name="Sun H."/>
            <person name="Tunlid A."/>
            <person name="Henrissat B."/>
            <person name="Grigoriev I.V."/>
            <person name="Hibbett D.S."/>
            <person name="Martin F."/>
        </authorList>
    </citation>
    <scope>NUCLEOTIDE SEQUENCE [LARGE SCALE GENOMIC DNA]</scope>
    <source>
        <strain evidence="8 9">FD-317 M1</strain>
    </source>
</reference>
<feature type="transmembrane region" description="Helical" evidence="7">
    <location>
        <begin position="6"/>
        <end position="27"/>
    </location>
</feature>
<keyword evidence="7" id="KW-0812">Transmembrane</keyword>
<dbReference type="PRINTS" id="PR00465">
    <property type="entry name" value="EP450IV"/>
</dbReference>
<dbReference type="SUPFAM" id="SSF48264">
    <property type="entry name" value="Cytochrome P450"/>
    <property type="match status" value="1"/>
</dbReference>
<accession>A0A0D0CE40</accession>
<keyword evidence="3 6" id="KW-0479">Metal-binding</keyword>
<evidence type="ECO:0000256" key="7">
    <source>
        <dbReference type="SAM" id="Phobius"/>
    </source>
</evidence>
<dbReference type="Gene3D" id="1.10.630.10">
    <property type="entry name" value="Cytochrome P450"/>
    <property type="match status" value="1"/>
</dbReference>
<evidence type="ECO:0000256" key="1">
    <source>
        <dbReference type="ARBA" id="ARBA00001971"/>
    </source>
</evidence>
<dbReference type="GO" id="GO:0016705">
    <property type="term" value="F:oxidoreductase activity, acting on paired donors, with incorporation or reduction of molecular oxygen"/>
    <property type="evidence" value="ECO:0007669"/>
    <property type="project" value="InterPro"/>
</dbReference>
<keyword evidence="5 6" id="KW-0408">Iron</keyword>
<keyword evidence="4" id="KW-0560">Oxidoreductase</keyword>
<dbReference type="Proteomes" id="UP000053593">
    <property type="component" value="Unassembled WGS sequence"/>
</dbReference>
<name>A0A0D0CE40_9AGAR</name>
<evidence type="ECO:0000256" key="3">
    <source>
        <dbReference type="ARBA" id="ARBA00022723"/>
    </source>
</evidence>
<evidence type="ECO:0000313" key="9">
    <source>
        <dbReference type="Proteomes" id="UP000053593"/>
    </source>
</evidence>
<organism evidence="8 9">
    <name type="scientific">Collybiopsis luxurians FD-317 M1</name>
    <dbReference type="NCBI Taxonomy" id="944289"/>
    <lineage>
        <taxon>Eukaryota</taxon>
        <taxon>Fungi</taxon>
        <taxon>Dikarya</taxon>
        <taxon>Basidiomycota</taxon>
        <taxon>Agaricomycotina</taxon>
        <taxon>Agaricomycetes</taxon>
        <taxon>Agaricomycetidae</taxon>
        <taxon>Agaricales</taxon>
        <taxon>Marasmiineae</taxon>
        <taxon>Omphalotaceae</taxon>
        <taxon>Collybiopsis</taxon>
        <taxon>Collybiopsis luxurians</taxon>
    </lineage>
</organism>
<dbReference type="InterPro" id="IPR036396">
    <property type="entry name" value="Cyt_P450_sf"/>
</dbReference>
<keyword evidence="7" id="KW-1133">Transmembrane helix</keyword>
<proteinExistence type="inferred from homology"/>
<dbReference type="PANTHER" id="PTHR46206">
    <property type="entry name" value="CYTOCHROME P450"/>
    <property type="match status" value="1"/>
</dbReference>
<gene>
    <name evidence="8" type="ORF">GYMLUDRAFT_49418</name>
</gene>
<keyword evidence="7" id="KW-0472">Membrane</keyword>
<dbReference type="InterPro" id="IPR002403">
    <property type="entry name" value="Cyt_P450_E_grp-IV"/>
</dbReference>
<dbReference type="GO" id="GO:0004497">
    <property type="term" value="F:monooxygenase activity"/>
    <property type="evidence" value="ECO:0007669"/>
    <property type="project" value="InterPro"/>
</dbReference>
<evidence type="ECO:0000313" key="8">
    <source>
        <dbReference type="EMBL" id="KIK53248.1"/>
    </source>
</evidence>
<dbReference type="CDD" id="cd11041">
    <property type="entry name" value="CYP503A1-like"/>
    <property type="match status" value="1"/>
</dbReference>
<dbReference type="Pfam" id="PF00067">
    <property type="entry name" value="p450"/>
    <property type="match status" value="1"/>
</dbReference>